<organism evidence="7">
    <name type="scientific">Strombidium rassoulzadegani</name>
    <dbReference type="NCBI Taxonomy" id="1082188"/>
    <lineage>
        <taxon>Eukaryota</taxon>
        <taxon>Sar</taxon>
        <taxon>Alveolata</taxon>
        <taxon>Ciliophora</taxon>
        <taxon>Intramacronucleata</taxon>
        <taxon>Spirotrichea</taxon>
        <taxon>Oligotrichia</taxon>
        <taxon>Strombidiidae</taxon>
        <taxon>Strombidium</taxon>
    </lineage>
</organism>
<feature type="compositionally biased region" description="Basic and acidic residues" evidence="5">
    <location>
        <begin position="10"/>
        <end position="22"/>
    </location>
</feature>
<feature type="domain" description="Cytochrome b5 heme-binding" evidence="6">
    <location>
        <begin position="31"/>
        <end position="109"/>
    </location>
</feature>
<dbReference type="AlphaFoldDB" id="A0A7S3CKK9"/>
<dbReference type="PRINTS" id="PR00363">
    <property type="entry name" value="CYTOCHROMEB5"/>
</dbReference>
<evidence type="ECO:0000256" key="4">
    <source>
        <dbReference type="ARBA" id="ARBA00038168"/>
    </source>
</evidence>
<dbReference type="SMART" id="SM01117">
    <property type="entry name" value="Cyt-b5"/>
    <property type="match status" value="1"/>
</dbReference>
<sequence>MDEALNKILKKMDDNNKARAEQAAKNPQSQKKTITRAEVMKHNKPNDFWVILKTKVYNISNFPSEHPGGQSVLTRFMGTGQDAWPDFEEAEHSKRALNRLKQFYIGELE</sequence>
<dbReference type="InterPro" id="IPR050668">
    <property type="entry name" value="Cytochrome_b5"/>
</dbReference>
<evidence type="ECO:0000256" key="1">
    <source>
        <dbReference type="ARBA" id="ARBA00022617"/>
    </source>
</evidence>
<protein>
    <recommendedName>
        <fullName evidence="6">Cytochrome b5 heme-binding domain-containing protein</fullName>
    </recommendedName>
</protein>
<accession>A0A7S3CKK9</accession>
<dbReference type="SUPFAM" id="SSF55856">
    <property type="entry name" value="Cytochrome b5-like heme/steroid binding domain"/>
    <property type="match status" value="1"/>
</dbReference>
<dbReference type="EMBL" id="HBIA01004715">
    <property type="protein sequence ID" value="CAE0230690.1"/>
    <property type="molecule type" value="Transcribed_RNA"/>
</dbReference>
<comment type="similarity">
    <text evidence="4">Belongs to the cytochrome b5 family.</text>
</comment>
<gene>
    <name evidence="7" type="ORF">SRAS04492_LOCUS2484</name>
</gene>
<dbReference type="GO" id="GO:0016020">
    <property type="term" value="C:membrane"/>
    <property type="evidence" value="ECO:0007669"/>
    <property type="project" value="TreeGrafter"/>
</dbReference>
<evidence type="ECO:0000256" key="5">
    <source>
        <dbReference type="SAM" id="MobiDB-lite"/>
    </source>
</evidence>
<evidence type="ECO:0000256" key="2">
    <source>
        <dbReference type="ARBA" id="ARBA00022723"/>
    </source>
</evidence>
<dbReference type="GO" id="GO:0020037">
    <property type="term" value="F:heme binding"/>
    <property type="evidence" value="ECO:0007669"/>
    <property type="project" value="TreeGrafter"/>
</dbReference>
<keyword evidence="2" id="KW-0479">Metal-binding</keyword>
<dbReference type="InterPro" id="IPR001199">
    <property type="entry name" value="Cyt_B5-like_heme/steroid-bd"/>
</dbReference>
<dbReference type="PANTHER" id="PTHR19359">
    <property type="entry name" value="CYTOCHROME B5"/>
    <property type="match status" value="1"/>
</dbReference>
<dbReference type="GO" id="GO:0046872">
    <property type="term" value="F:metal ion binding"/>
    <property type="evidence" value="ECO:0007669"/>
    <property type="project" value="UniProtKB-KW"/>
</dbReference>
<keyword evidence="3" id="KW-0408">Iron</keyword>
<feature type="region of interest" description="Disordered" evidence="5">
    <location>
        <begin position="1"/>
        <end position="32"/>
    </location>
</feature>
<name>A0A7S3CKK9_9SPIT</name>
<evidence type="ECO:0000256" key="3">
    <source>
        <dbReference type="ARBA" id="ARBA00023004"/>
    </source>
</evidence>
<evidence type="ECO:0000313" key="7">
    <source>
        <dbReference type="EMBL" id="CAE0230690.1"/>
    </source>
</evidence>
<keyword evidence="1" id="KW-0349">Heme</keyword>
<dbReference type="Pfam" id="PF00173">
    <property type="entry name" value="Cyt-b5"/>
    <property type="match status" value="1"/>
</dbReference>
<dbReference type="InterPro" id="IPR036400">
    <property type="entry name" value="Cyt_B5-like_heme/steroid_sf"/>
</dbReference>
<dbReference type="Gene3D" id="3.10.120.10">
    <property type="entry name" value="Cytochrome b5-like heme/steroid binding domain"/>
    <property type="match status" value="1"/>
</dbReference>
<reference evidence="7" key="1">
    <citation type="submission" date="2021-01" db="EMBL/GenBank/DDBJ databases">
        <authorList>
            <person name="Corre E."/>
            <person name="Pelletier E."/>
            <person name="Niang G."/>
            <person name="Scheremetjew M."/>
            <person name="Finn R."/>
            <person name="Kale V."/>
            <person name="Holt S."/>
            <person name="Cochrane G."/>
            <person name="Meng A."/>
            <person name="Brown T."/>
            <person name="Cohen L."/>
        </authorList>
    </citation>
    <scope>NUCLEOTIDE SEQUENCE</scope>
    <source>
        <strain evidence="7">Ras09</strain>
    </source>
</reference>
<evidence type="ECO:0000259" key="6">
    <source>
        <dbReference type="PROSITE" id="PS50255"/>
    </source>
</evidence>
<dbReference type="PROSITE" id="PS50255">
    <property type="entry name" value="CYTOCHROME_B5_2"/>
    <property type="match status" value="1"/>
</dbReference>
<proteinExistence type="inferred from homology"/>